<evidence type="ECO:0000313" key="3">
    <source>
        <dbReference type="Proteomes" id="UP000009328"/>
    </source>
</evidence>
<accession>K0KVZ0</accession>
<dbReference type="Proteomes" id="UP000009328">
    <property type="component" value="Unassembled WGS sequence"/>
</dbReference>
<feature type="compositionally biased region" description="Low complexity" evidence="1">
    <location>
        <begin position="727"/>
        <end position="741"/>
    </location>
</feature>
<feature type="compositionally biased region" description="Polar residues" evidence="1">
    <location>
        <begin position="517"/>
        <end position="531"/>
    </location>
</feature>
<feature type="compositionally biased region" description="Low complexity" evidence="1">
    <location>
        <begin position="662"/>
        <end position="676"/>
    </location>
</feature>
<feature type="compositionally biased region" description="Basic and acidic residues" evidence="1">
    <location>
        <begin position="419"/>
        <end position="461"/>
    </location>
</feature>
<dbReference type="AlphaFoldDB" id="K0KVZ0"/>
<sequence>MNSAKAAAAASTPVIKGGVYLDSYDAKIIEYQYAIIKIEALIKHIKSIQIKLRVNHHLVPIIHYMISLMGPLFNVSDTLTKRVDQLSKLTSIGAQRKVAALANTIALNFELEDQEALKLKYDDNARHLLNELLSLVENAGLIYEKKLQQACVERDANRLPGSNNKPVPLEVEFFKDLLDPLELNVFPKLIVEASEFDNFHFKKVPLVIDSVNKSIKLIKDYLEQLKQFKSKPNDNVIKKLPHWSYTTHRIFACFVKLSELYTILRKFGRDLYLPYDEHLHNPKILHNNVKLELSLQNSDEYLKNTRKNHQLMTTLAKFTRQGSYTHLRTQSIVELTNLLIQSITLISNFSAVILGLLKNWELAEAKLVKIEQEQKQREKQQRALLSPNSSSSPADSKKKVEVLFNPEKEKLAQENIAKQQRERERQAAEERALKEKQLKEQQLKEDQITKRKFEERERQLRQELSNSRDNSPNVSRRGSIQRNTNTNSTAPATRIRSNSNSSISSASSNSSLNALSRTDSISSPHLISPTNLSRSSSLKSKRPASIYMSSPAFDIRTQLRRQAAATASGSGTPPKVNNSISATTSPLNGSAAGNGSQPVAGRRRSQSLQSSLPSTEHNNSLLAAAAGAAALKNERHSSLKSKSEVNHEQHLEEKQRHLQVKSNGPRNSRSPSPSRFNIKDLPNINELSLDESPSKLKRPLKSALANGKTNGKKVNTSTQSQNLGVPELSNESTSESSENTLDPGIQSPISNRTMKLEDSMEIDNLDEDDEEEPRPIIKKVRFTGVPDEVEEDSKPKRRGWVKVPPRLLSNPINPRPKSALSNAAASLQQEGVMFHNIKRGKLDVSTGNIVIPDTSNKRIMNTLAANTNNSHRLGRWKLSR</sequence>
<feature type="region of interest" description="Disordered" evidence="1">
    <location>
        <begin position="411"/>
        <end position="544"/>
    </location>
</feature>
<dbReference type="EMBL" id="CAIF01000187">
    <property type="protein sequence ID" value="CCH45283.1"/>
    <property type="molecule type" value="Genomic_DNA"/>
</dbReference>
<dbReference type="InParanoid" id="K0KVZ0"/>
<dbReference type="InterPro" id="IPR026241">
    <property type="entry name" value="GIP4"/>
</dbReference>
<protein>
    <submittedName>
        <fullName evidence="2">GLC7-interacting protein 4</fullName>
    </submittedName>
</protein>
<feature type="compositionally biased region" description="Basic and acidic residues" evidence="1">
    <location>
        <begin position="632"/>
        <end position="656"/>
    </location>
</feature>
<gene>
    <name evidence="2" type="ORF">BN7_4865</name>
</gene>
<comment type="caution">
    <text evidence="2">The sequence shown here is derived from an EMBL/GenBank/DDBJ whole genome shotgun (WGS) entry which is preliminary data.</text>
</comment>
<feature type="compositionally biased region" description="Low complexity" evidence="1">
    <location>
        <begin position="494"/>
        <end position="516"/>
    </location>
</feature>
<dbReference type="HOGENOM" id="CLU_021324_0_0_1"/>
<evidence type="ECO:0000313" key="2">
    <source>
        <dbReference type="EMBL" id="CCH45283.1"/>
    </source>
</evidence>
<feature type="compositionally biased region" description="Polar residues" evidence="1">
    <location>
        <begin position="707"/>
        <end position="723"/>
    </location>
</feature>
<proteinExistence type="predicted"/>
<feature type="region of interest" description="Disordered" evidence="1">
    <location>
        <begin position="627"/>
        <end position="755"/>
    </location>
</feature>
<feature type="compositionally biased region" description="Polar residues" evidence="1">
    <location>
        <begin position="465"/>
        <end position="491"/>
    </location>
</feature>
<feature type="compositionally biased region" description="Polar residues" evidence="1">
    <location>
        <begin position="568"/>
        <end position="597"/>
    </location>
</feature>
<feature type="compositionally biased region" description="Low complexity" evidence="1">
    <location>
        <begin position="382"/>
        <end position="394"/>
    </location>
</feature>
<dbReference type="GO" id="GO:0008157">
    <property type="term" value="F:protein phosphatase 1 binding"/>
    <property type="evidence" value="ECO:0007669"/>
    <property type="project" value="InterPro"/>
</dbReference>
<name>K0KVZ0_WICCF</name>
<reference evidence="2 3" key="1">
    <citation type="journal article" date="2012" name="Eukaryot. Cell">
        <title>Draft genome sequence of Wickerhamomyces ciferrii NRRL Y-1031 F-60-10.</title>
        <authorList>
            <person name="Schneider J."/>
            <person name="Andrea H."/>
            <person name="Blom J."/>
            <person name="Jaenicke S."/>
            <person name="Ruckert C."/>
            <person name="Schorsch C."/>
            <person name="Szczepanowski R."/>
            <person name="Farwick M."/>
            <person name="Goesmann A."/>
            <person name="Puhler A."/>
            <person name="Schaffer S."/>
            <person name="Tauch A."/>
            <person name="Kohler T."/>
            <person name="Brinkrolf K."/>
        </authorList>
    </citation>
    <scope>NUCLEOTIDE SEQUENCE [LARGE SCALE GENOMIC DNA]</scope>
    <source>
        <strain evidence="3">ATCC 14091 / BCRC 22168 / CBS 111 / JCM 3599 / NBRC 0793 / NRRL Y-1031 F-60-10</strain>
    </source>
</reference>
<dbReference type="STRING" id="1206466.K0KVZ0"/>
<dbReference type="PRINTS" id="PR02082">
    <property type="entry name" value="GLC7IP4"/>
</dbReference>
<evidence type="ECO:0000256" key="1">
    <source>
        <dbReference type="SAM" id="MobiDB-lite"/>
    </source>
</evidence>
<dbReference type="eggNOG" id="ENOG502QRIU">
    <property type="taxonomic scope" value="Eukaryota"/>
</dbReference>
<feature type="region of interest" description="Disordered" evidence="1">
    <location>
        <begin position="378"/>
        <end position="398"/>
    </location>
</feature>
<dbReference type="FunCoup" id="K0KVZ0">
    <property type="interactions" value="103"/>
</dbReference>
<feature type="region of interest" description="Disordered" evidence="1">
    <location>
        <begin position="560"/>
        <end position="615"/>
    </location>
</feature>
<dbReference type="GO" id="GO:0019888">
    <property type="term" value="F:protein phosphatase regulator activity"/>
    <property type="evidence" value="ECO:0007669"/>
    <property type="project" value="InterPro"/>
</dbReference>
<dbReference type="GO" id="GO:0005737">
    <property type="term" value="C:cytoplasm"/>
    <property type="evidence" value="ECO:0007669"/>
    <property type="project" value="InterPro"/>
</dbReference>
<organism evidence="2 3">
    <name type="scientific">Wickerhamomyces ciferrii (strain ATCC 14091 / BCRC 22168 / CBS 111 / JCM 3599 / NBRC 0793 / NRRL Y-1031 F-60-10)</name>
    <name type="common">Yeast</name>
    <name type="synonym">Pichia ciferrii</name>
    <dbReference type="NCBI Taxonomy" id="1206466"/>
    <lineage>
        <taxon>Eukaryota</taxon>
        <taxon>Fungi</taxon>
        <taxon>Dikarya</taxon>
        <taxon>Ascomycota</taxon>
        <taxon>Saccharomycotina</taxon>
        <taxon>Saccharomycetes</taxon>
        <taxon>Phaffomycetales</taxon>
        <taxon>Wickerhamomycetaceae</taxon>
        <taxon>Wickerhamomyces</taxon>
    </lineage>
</organism>
<keyword evidence="3" id="KW-1185">Reference proteome</keyword>